<dbReference type="GO" id="GO:0008202">
    <property type="term" value="P:steroid metabolic process"/>
    <property type="evidence" value="ECO:0007669"/>
    <property type="project" value="UniProtKB-ARBA"/>
</dbReference>
<evidence type="ECO:0000313" key="6">
    <source>
        <dbReference type="EMBL" id="KAF2099294.1"/>
    </source>
</evidence>
<keyword evidence="2" id="KW-0285">Flavoprotein</keyword>
<dbReference type="Gene3D" id="3.90.700.10">
    <property type="entry name" value="Succinate dehydrogenase/fumarate reductase flavoprotein, catalytic domain"/>
    <property type="match status" value="1"/>
</dbReference>
<dbReference type="AlphaFoldDB" id="A0A9P4MB22"/>
<sequence>MTKNEYDVVVVGSGASGLSAAIRAHDLGLRVVILEAYNKVGGSSAFSAGQVWVGKNHLMIREGIEDTLEETRAYVKALNDDPSKLDEQLLEQWITEAPRVLEDLERCQAMKWELIRDFPDYYYPQVAGSKSSGRYLAAAPLDGAALGELRPKLLYSPHHPPGPTYAEIFGIGGDINKLDALIAQRQAEDVLTMGTGVAAHLLVGLRRRGVPILTGHRGIKLVRNNDAVTGIECKTSDGRTTFNGTVILATGSYDWNFDLVNQYSEMRREETGSVAPPGIRGDGHLMAREIGADIVKMPIDRAMHIPGYRMASPHQDDLGFRYGASTMGWPHSMLVDSTGKRFCDDSYYRSVVTAIATGKGTNPFFLVWDEDHHQKYGLPPAGPGQPYPGEMKVSTAPSLRELASKLNIDADTFVASVERFNKYAKEGKDPDFKRGENDWAVKFLGDPSHKPSSLLGPIERGPFFGMNWRILNTGIGNAGVRTGLNGQVLDTAGNVISGLYAIGVVSSPSMMGTGYNSGFSVCRGLVFGYLAVEHIVRAKDTRSKI</sequence>
<accession>A0A9P4MB22</accession>
<evidence type="ECO:0000256" key="1">
    <source>
        <dbReference type="ARBA" id="ARBA00001974"/>
    </source>
</evidence>
<evidence type="ECO:0000256" key="2">
    <source>
        <dbReference type="ARBA" id="ARBA00022630"/>
    </source>
</evidence>
<proteinExistence type="predicted"/>
<organism evidence="6 7">
    <name type="scientific">Rhizodiscina lignyota</name>
    <dbReference type="NCBI Taxonomy" id="1504668"/>
    <lineage>
        <taxon>Eukaryota</taxon>
        <taxon>Fungi</taxon>
        <taxon>Dikarya</taxon>
        <taxon>Ascomycota</taxon>
        <taxon>Pezizomycotina</taxon>
        <taxon>Dothideomycetes</taxon>
        <taxon>Pleosporomycetidae</taxon>
        <taxon>Aulographales</taxon>
        <taxon>Rhizodiscinaceae</taxon>
        <taxon>Rhizodiscina</taxon>
    </lineage>
</organism>
<name>A0A9P4MB22_9PEZI</name>
<dbReference type="EMBL" id="ML978125">
    <property type="protein sequence ID" value="KAF2099294.1"/>
    <property type="molecule type" value="Genomic_DNA"/>
</dbReference>
<dbReference type="PANTHER" id="PTHR43400">
    <property type="entry name" value="FUMARATE REDUCTASE"/>
    <property type="match status" value="1"/>
</dbReference>
<dbReference type="Gene3D" id="3.50.50.60">
    <property type="entry name" value="FAD/NAD(P)-binding domain"/>
    <property type="match status" value="2"/>
</dbReference>
<dbReference type="PANTHER" id="PTHR43400:SF10">
    <property type="entry name" value="3-OXOSTEROID 1-DEHYDROGENASE"/>
    <property type="match status" value="1"/>
</dbReference>
<protein>
    <submittedName>
        <fullName evidence="6">3-ketosteroid-1-dehydrogenase</fullName>
    </submittedName>
</protein>
<evidence type="ECO:0000256" key="4">
    <source>
        <dbReference type="ARBA" id="ARBA00023002"/>
    </source>
</evidence>
<keyword evidence="4" id="KW-0560">Oxidoreductase</keyword>
<dbReference type="Proteomes" id="UP000799772">
    <property type="component" value="Unassembled WGS sequence"/>
</dbReference>
<dbReference type="InterPro" id="IPR027477">
    <property type="entry name" value="Succ_DH/fumarate_Rdtase_cat_sf"/>
</dbReference>
<dbReference type="GO" id="GO:0016491">
    <property type="term" value="F:oxidoreductase activity"/>
    <property type="evidence" value="ECO:0007669"/>
    <property type="project" value="UniProtKB-KW"/>
</dbReference>
<reference evidence="6" key="1">
    <citation type="journal article" date="2020" name="Stud. Mycol.">
        <title>101 Dothideomycetes genomes: a test case for predicting lifestyles and emergence of pathogens.</title>
        <authorList>
            <person name="Haridas S."/>
            <person name="Albert R."/>
            <person name="Binder M."/>
            <person name="Bloem J."/>
            <person name="Labutti K."/>
            <person name="Salamov A."/>
            <person name="Andreopoulos B."/>
            <person name="Baker S."/>
            <person name="Barry K."/>
            <person name="Bills G."/>
            <person name="Bluhm B."/>
            <person name="Cannon C."/>
            <person name="Castanera R."/>
            <person name="Culley D."/>
            <person name="Daum C."/>
            <person name="Ezra D."/>
            <person name="Gonzalez J."/>
            <person name="Henrissat B."/>
            <person name="Kuo A."/>
            <person name="Liang C."/>
            <person name="Lipzen A."/>
            <person name="Lutzoni F."/>
            <person name="Magnuson J."/>
            <person name="Mondo S."/>
            <person name="Nolan M."/>
            <person name="Ohm R."/>
            <person name="Pangilinan J."/>
            <person name="Park H.-J."/>
            <person name="Ramirez L."/>
            <person name="Alfaro M."/>
            <person name="Sun H."/>
            <person name="Tritt A."/>
            <person name="Yoshinaga Y."/>
            <person name="Zwiers L.-H."/>
            <person name="Turgeon B."/>
            <person name="Goodwin S."/>
            <person name="Spatafora J."/>
            <person name="Crous P."/>
            <person name="Grigoriev I."/>
        </authorList>
    </citation>
    <scope>NUCLEOTIDE SEQUENCE</scope>
    <source>
        <strain evidence="6">CBS 133067</strain>
    </source>
</reference>
<dbReference type="InterPro" id="IPR036188">
    <property type="entry name" value="FAD/NAD-bd_sf"/>
</dbReference>
<dbReference type="SUPFAM" id="SSF56425">
    <property type="entry name" value="Succinate dehydrogenase/fumarate reductase flavoprotein, catalytic domain"/>
    <property type="match status" value="1"/>
</dbReference>
<dbReference type="InterPro" id="IPR003953">
    <property type="entry name" value="FAD-dep_OxRdtase_2_FAD-bd"/>
</dbReference>
<feature type="domain" description="FAD-dependent oxidoreductase 2 FAD-binding" evidence="5">
    <location>
        <begin position="7"/>
        <end position="513"/>
    </location>
</feature>
<comment type="caution">
    <text evidence="6">The sequence shown here is derived from an EMBL/GenBank/DDBJ whole genome shotgun (WGS) entry which is preliminary data.</text>
</comment>
<keyword evidence="7" id="KW-1185">Reference proteome</keyword>
<dbReference type="OrthoDB" id="7777654at2759"/>
<evidence type="ECO:0000259" key="5">
    <source>
        <dbReference type="Pfam" id="PF00890"/>
    </source>
</evidence>
<dbReference type="InterPro" id="IPR050315">
    <property type="entry name" value="FAD-oxidoreductase_2"/>
</dbReference>
<dbReference type="SUPFAM" id="SSF51905">
    <property type="entry name" value="FAD/NAD(P)-binding domain"/>
    <property type="match status" value="1"/>
</dbReference>
<comment type="cofactor">
    <cofactor evidence="1">
        <name>FAD</name>
        <dbReference type="ChEBI" id="CHEBI:57692"/>
    </cofactor>
</comment>
<gene>
    <name evidence="6" type="ORF">NA57DRAFT_74796</name>
</gene>
<evidence type="ECO:0000313" key="7">
    <source>
        <dbReference type="Proteomes" id="UP000799772"/>
    </source>
</evidence>
<dbReference type="Pfam" id="PF00890">
    <property type="entry name" value="FAD_binding_2"/>
    <property type="match status" value="1"/>
</dbReference>
<evidence type="ECO:0000256" key="3">
    <source>
        <dbReference type="ARBA" id="ARBA00022827"/>
    </source>
</evidence>
<keyword evidence="3" id="KW-0274">FAD</keyword>